<evidence type="ECO:0000256" key="4">
    <source>
        <dbReference type="ARBA" id="ARBA00023136"/>
    </source>
</evidence>
<keyword evidence="4 7" id="KW-0472">Membrane</keyword>
<dbReference type="InterPro" id="IPR052337">
    <property type="entry name" value="SAT4-like"/>
</dbReference>
<keyword evidence="3 7" id="KW-1133">Transmembrane helix</keyword>
<name>A0A9P4MZN6_9PLEO</name>
<proteinExistence type="inferred from homology"/>
<feature type="transmembrane region" description="Helical" evidence="7">
    <location>
        <begin position="93"/>
        <end position="111"/>
    </location>
</feature>
<evidence type="ECO:0000256" key="6">
    <source>
        <dbReference type="SAM" id="MobiDB-lite"/>
    </source>
</evidence>
<evidence type="ECO:0000313" key="10">
    <source>
        <dbReference type="Proteomes" id="UP000799536"/>
    </source>
</evidence>
<comment type="similarity">
    <text evidence="5">Belongs to the SAT4 family.</text>
</comment>
<evidence type="ECO:0000256" key="7">
    <source>
        <dbReference type="SAM" id="Phobius"/>
    </source>
</evidence>
<evidence type="ECO:0000256" key="1">
    <source>
        <dbReference type="ARBA" id="ARBA00004141"/>
    </source>
</evidence>
<comment type="subcellular location">
    <subcellularLocation>
        <location evidence="1">Membrane</location>
        <topology evidence="1">Multi-pass membrane protein</topology>
    </subcellularLocation>
</comment>
<keyword evidence="2 7" id="KW-0812">Transmembrane</keyword>
<evidence type="ECO:0000259" key="8">
    <source>
        <dbReference type="Pfam" id="PF20684"/>
    </source>
</evidence>
<protein>
    <recommendedName>
        <fullName evidence="8">Rhodopsin domain-containing protein</fullName>
    </recommendedName>
</protein>
<feature type="domain" description="Rhodopsin" evidence="8">
    <location>
        <begin position="28"/>
        <end position="266"/>
    </location>
</feature>
<feature type="region of interest" description="Disordered" evidence="6">
    <location>
        <begin position="269"/>
        <end position="314"/>
    </location>
</feature>
<keyword evidence="10" id="KW-1185">Reference proteome</keyword>
<gene>
    <name evidence="9" type="ORF">GQ43DRAFT_10513</name>
</gene>
<dbReference type="OrthoDB" id="5329176at2759"/>
<feature type="transmembrane region" description="Helical" evidence="7">
    <location>
        <begin position="12"/>
        <end position="32"/>
    </location>
</feature>
<evidence type="ECO:0000256" key="3">
    <source>
        <dbReference type="ARBA" id="ARBA00022989"/>
    </source>
</evidence>
<evidence type="ECO:0000256" key="5">
    <source>
        <dbReference type="ARBA" id="ARBA00038359"/>
    </source>
</evidence>
<feature type="compositionally biased region" description="Basic and acidic residues" evidence="6">
    <location>
        <begin position="351"/>
        <end position="362"/>
    </location>
</feature>
<accession>A0A9P4MZN6</accession>
<dbReference type="PANTHER" id="PTHR33048:SF47">
    <property type="entry name" value="INTEGRAL MEMBRANE PROTEIN-RELATED"/>
    <property type="match status" value="1"/>
</dbReference>
<feature type="transmembrane region" description="Helical" evidence="7">
    <location>
        <begin position="202"/>
        <end position="223"/>
    </location>
</feature>
<organism evidence="9 10">
    <name type="scientific">Delitschia confertaspora ATCC 74209</name>
    <dbReference type="NCBI Taxonomy" id="1513339"/>
    <lineage>
        <taxon>Eukaryota</taxon>
        <taxon>Fungi</taxon>
        <taxon>Dikarya</taxon>
        <taxon>Ascomycota</taxon>
        <taxon>Pezizomycotina</taxon>
        <taxon>Dothideomycetes</taxon>
        <taxon>Pleosporomycetidae</taxon>
        <taxon>Pleosporales</taxon>
        <taxon>Delitschiaceae</taxon>
        <taxon>Delitschia</taxon>
    </lineage>
</organism>
<reference evidence="9" key="1">
    <citation type="journal article" date="2020" name="Stud. Mycol.">
        <title>101 Dothideomycetes genomes: a test case for predicting lifestyles and emergence of pathogens.</title>
        <authorList>
            <person name="Haridas S."/>
            <person name="Albert R."/>
            <person name="Binder M."/>
            <person name="Bloem J."/>
            <person name="Labutti K."/>
            <person name="Salamov A."/>
            <person name="Andreopoulos B."/>
            <person name="Baker S."/>
            <person name="Barry K."/>
            <person name="Bills G."/>
            <person name="Bluhm B."/>
            <person name="Cannon C."/>
            <person name="Castanera R."/>
            <person name="Culley D."/>
            <person name="Daum C."/>
            <person name="Ezra D."/>
            <person name="Gonzalez J."/>
            <person name="Henrissat B."/>
            <person name="Kuo A."/>
            <person name="Liang C."/>
            <person name="Lipzen A."/>
            <person name="Lutzoni F."/>
            <person name="Magnuson J."/>
            <person name="Mondo S."/>
            <person name="Nolan M."/>
            <person name="Ohm R."/>
            <person name="Pangilinan J."/>
            <person name="Park H.-J."/>
            <person name="Ramirez L."/>
            <person name="Alfaro M."/>
            <person name="Sun H."/>
            <person name="Tritt A."/>
            <person name="Yoshinaga Y."/>
            <person name="Zwiers L.-H."/>
            <person name="Turgeon B."/>
            <person name="Goodwin S."/>
            <person name="Spatafora J."/>
            <person name="Crous P."/>
            <person name="Grigoriev I."/>
        </authorList>
    </citation>
    <scope>NUCLEOTIDE SEQUENCE</scope>
    <source>
        <strain evidence="9">ATCC 74209</strain>
    </source>
</reference>
<sequence>MGAIQNLQPLAYAVASVTFFFGTITIFLRFYCRLLLLRTWGWDDWISVLIFLVSIGQQIILYMFLHYGCGLHIAVLDGYHGEQIIKWLFIEEVFYYCVHFVIKNAFLFFYLRLSPDKNFRLMVFLGFGTNAAIFVINVLMAFFQCVPMDEIFHPGTHPNAFCIEKLVLLIVPSILNIFQDLYILLLPIRTVWGLQMSLRRKIAVLSIIGFGASAVLVAALRLIPLFEMNSSPDLSFVLGKMVIVAAVEVQLAIVAVNLPSLKALWTKLTGGSSSGSGKGYSDQKGYKLSSMEPGRSKKKSKHSRGSITALEQGLSSTESEEELFRQTGTTFLAPGGIKVTKMVDVKMTDRLNGDSDIDEKQRYNGVSGSL</sequence>
<feature type="transmembrane region" description="Helical" evidence="7">
    <location>
        <begin position="44"/>
        <end position="65"/>
    </location>
</feature>
<evidence type="ECO:0000256" key="2">
    <source>
        <dbReference type="ARBA" id="ARBA00022692"/>
    </source>
</evidence>
<comment type="caution">
    <text evidence="9">The sequence shown here is derived from an EMBL/GenBank/DDBJ whole genome shotgun (WGS) entry which is preliminary data.</text>
</comment>
<feature type="transmembrane region" description="Helical" evidence="7">
    <location>
        <begin position="166"/>
        <end position="190"/>
    </location>
</feature>
<dbReference type="InterPro" id="IPR049326">
    <property type="entry name" value="Rhodopsin_dom_fungi"/>
</dbReference>
<dbReference type="GO" id="GO:0016020">
    <property type="term" value="C:membrane"/>
    <property type="evidence" value="ECO:0007669"/>
    <property type="project" value="UniProtKB-SubCell"/>
</dbReference>
<dbReference type="AlphaFoldDB" id="A0A9P4MZN6"/>
<dbReference type="Pfam" id="PF20684">
    <property type="entry name" value="Fung_rhodopsin"/>
    <property type="match status" value="1"/>
</dbReference>
<feature type="transmembrane region" description="Helical" evidence="7">
    <location>
        <begin position="123"/>
        <end position="146"/>
    </location>
</feature>
<feature type="region of interest" description="Disordered" evidence="6">
    <location>
        <begin position="351"/>
        <end position="370"/>
    </location>
</feature>
<dbReference type="EMBL" id="ML993950">
    <property type="protein sequence ID" value="KAF2202070.1"/>
    <property type="molecule type" value="Genomic_DNA"/>
</dbReference>
<dbReference type="PANTHER" id="PTHR33048">
    <property type="entry name" value="PTH11-LIKE INTEGRAL MEMBRANE PROTEIN (AFU_ORTHOLOGUE AFUA_5G11245)"/>
    <property type="match status" value="1"/>
</dbReference>
<dbReference type="Proteomes" id="UP000799536">
    <property type="component" value="Unassembled WGS sequence"/>
</dbReference>
<evidence type="ECO:0000313" key="9">
    <source>
        <dbReference type="EMBL" id="KAF2202070.1"/>
    </source>
</evidence>
<feature type="transmembrane region" description="Helical" evidence="7">
    <location>
        <begin position="235"/>
        <end position="258"/>
    </location>
</feature>